<reference evidence="5 6" key="1">
    <citation type="submission" date="2016-07" db="EMBL/GenBank/DDBJ databases">
        <title>Pervasive Adenine N6-methylation of Active Genes in Fungi.</title>
        <authorList>
            <consortium name="DOE Joint Genome Institute"/>
            <person name="Mondo S.J."/>
            <person name="Dannebaum R.O."/>
            <person name="Kuo R.C."/>
            <person name="Labutti K."/>
            <person name="Haridas S."/>
            <person name="Kuo A."/>
            <person name="Salamov A."/>
            <person name="Ahrendt S.R."/>
            <person name="Lipzen A."/>
            <person name="Sullivan W."/>
            <person name="Andreopoulos W.B."/>
            <person name="Clum A."/>
            <person name="Lindquist E."/>
            <person name="Daum C."/>
            <person name="Ramamoorthy G.K."/>
            <person name="Gryganskyi A."/>
            <person name="Culley D."/>
            <person name="Magnuson J.K."/>
            <person name="James T.Y."/>
            <person name="O'Malley M.A."/>
            <person name="Stajich J.E."/>
            <person name="Spatafora J.W."/>
            <person name="Visel A."/>
            <person name="Grigoriev I.V."/>
        </authorList>
    </citation>
    <scope>NUCLEOTIDE SEQUENCE [LARGE SCALE GENOMIC DNA]</scope>
    <source>
        <strain evidence="5 6">12-1054</strain>
    </source>
</reference>
<dbReference type="Gene3D" id="1.20.1050.10">
    <property type="match status" value="1"/>
</dbReference>
<evidence type="ECO:0000259" key="4">
    <source>
        <dbReference type="PROSITE" id="PS50405"/>
    </source>
</evidence>
<dbReference type="OrthoDB" id="2309723at2759"/>
<sequence length="203" mass="23161">MLTIHHLGNSRSFRIVWLLNELALPYTLKSYPRINNKAPDALKSQHKLGKAPLLEDNGKQIIESGNIVEYLYRKKGIEISDEARMWVHYAESTLMVHALAVLYARWSLPNDPEQLAKCESFMGINVQLDLDYVNAHLEGRDFLEEGTLTAADIMLAFSCEIAIVRKLGTGGKTWPNVERWLKSLAQREAYRKAQKEAQHELSL</sequence>
<keyword evidence="6" id="KW-1185">Reference proteome</keyword>
<dbReference type="STRING" id="56484.A0A1Y2FQT9"/>
<dbReference type="EMBL" id="MCFI01000003">
    <property type="protein sequence ID" value="ORY86353.1"/>
    <property type="molecule type" value="Genomic_DNA"/>
</dbReference>
<accession>A0A1Y2FQT9</accession>
<organism evidence="5 6">
    <name type="scientific">Protomyces lactucae-debilis</name>
    <dbReference type="NCBI Taxonomy" id="2754530"/>
    <lineage>
        <taxon>Eukaryota</taxon>
        <taxon>Fungi</taxon>
        <taxon>Dikarya</taxon>
        <taxon>Ascomycota</taxon>
        <taxon>Taphrinomycotina</taxon>
        <taxon>Taphrinomycetes</taxon>
        <taxon>Taphrinales</taxon>
        <taxon>Protomycetaceae</taxon>
        <taxon>Protomyces</taxon>
    </lineage>
</organism>
<dbReference type="Gene3D" id="3.40.30.10">
    <property type="entry name" value="Glutaredoxin"/>
    <property type="match status" value="1"/>
</dbReference>
<dbReference type="RefSeq" id="XP_040727535.1">
    <property type="nucleotide sequence ID" value="XM_040868701.1"/>
</dbReference>
<evidence type="ECO:0000256" key="1">
    <source>
        <dbReference type="ARBA" id="ARBA00007409"/>
    </source>
</evidence>
<dbReference type="PANTHER" id="PTHR44051">
    <property type="entry name" value="GLUTATHIONE S-TRANSFERASE-RELATED"/>
    <property type="match status" value="1"/>
</dbReference>
<name>A0A1Y2FQT9_PROLT</name>
<dbReference type="InterPro" id="IPR040079">
    <property type="entry name" value="Glutathione_S-Trfase"/>
</dbReference>
<dbReference type="OMA" id="RCIRTAW"/>
<dbReference type="Pfam" id="PF02798">
    <property type="entry name" value="GST_N"/>
    <property type="match status" value="1"/>
</dbReference>
<dbReference type="SUPFAM" id="SSF52833">
    <property type="entry name" value="Thioredoxin-like"/>
    <property type="match status" value="1"/>
</dbReference>
<dbReference type="InterPro" id="IPR036249">
    <property type="entry name" value="Thioredoxin-like_sf"/>
</dbReference>
<proteinExistence type="inferred from homology"/>
<dbReference type="SFLD" id="SFLDG00358">
    <property type="entry name" value="Main_(cytGST)"/>
    <property type="match status" value="1"/>
</dbReference>
<evidence type="ECO:0000313" key="5">
    <source>
        <dbReference type="EMBL" id="ORY86353.1"/>
    </source>
</evidence>
<evidence type="ECO:0000313" key="6">
    <source>
        <dbReference type="Proteomes" id="UP000193685"/>
    </source>
</evidence>
<dbReference type="InterPro" id="IPR004046">
    <property type="entry name" value="GST_C"/>
</dbReference>
<comment type="similarity">
    <text evidence="1 2">Belongs to the GST superfamily.</text>
</comment>
<gene>
    <name evidence="5" type="ORF">BCR37DRAFT_376932</name>
</gene>
<dbReference type="PROSITE" id="PS50404">
    <property type="entry name" value="GST_NTER"/>
    <property type="match status" value="1"/>
</dbReference>
<keyword evidence="5" id="KW-0808">Transferase</keyword>
<dbReference type="InterPro" id="IPR004045">
    <property type="entry name" value="Glutathione_S-Trfase_N"/>
</dbReference>
<comment type="caution">
    <text evidence="5">The sequence shown here is derived from an EMBL/GenBank/DDBJ whole genome shotgun (WGS) entry which is preliminary data.</text>
</comment>
<dbReference type="GO" id="GO:0016740">
    <property type="term" value="F:transferase activity"/>
    <property type="evidence" value="ECO:0007669"/>
    <property type="project" value="UniProtKB-KW"/>
</dbReference>
<dbReference type="InterPro" id="IPR036282">
    <property type="entry name" value="Glutathione-S-Trfase_C_sf"/>
</dbReference>
<dbReference type="SUPFAM" id="SSF47616">
    <property type="entry name" value="GST C-terminal domain-like"/>
    <property type="match status" value="1"/>
</dbReference>
<dbReference type="Pfam" id="PF00043">
    <property type="entry name" value="GST_C"/>
    <property type="match status" value="1"/>
</dbReference>
<dbReference type="InterPro" id="IPR010987">
    <property type="entry name" value="Glutathione-S-Trfase_C-like"/>
</dbReference>
<dbReference type="CDD" id="cd03046">
    <property type="entry name" value="GST_N_GTT1_like"/>
    <property type="match status" value="1"/>
</dbReference>
<feature type="domain" description="GST N-terminal" evidence="3">
    <location>
        <begin position="1"/>
        <end position="79"/>
    </location>
</feature>
<dbReference type="AlphaFoldDB" id="A0A1Y2FQT9"/>
<evidence type="ECO:0000259" key="3">
    <source>
        <dbReference type="PROSITE" id="PS50404"/>
    </source>
</evidence>
<dbReference type="GeneID" id="63785300"/>
<dbReference type="PANTHER" id="PTHR44051:SF9">
    <property type="entry name" value="GLUTATHIONE S-TRANSFERASE 1"/>
    <property type="match status" value="1"/>
</dbReference>
<dbReference type="Proteomes" id="UP000193685">
    <property type="component" value="Unassembled WGS sequence"/>
</dbReference>
<evidence type="ECO:0000256" key="2">
    <source>
        <dbReference type="RuleBase" id="RU003494"/>
    </source>
</evidence>
<dbReference type="SFLD" id="SFLDS00019">
    <property type="entry name" value="Glutathione_Transferase_(cytos"/>
    <property type="match status" value="1"/>
</dbReference>
<dbReference type="PROSITE" id="PS50405">
    <property type="entry name" value="GST_CTER"/>
    <property type="match status" value="1"/>
</dbReference>
<protein>
    <submittedName>
        <fullName evidence="5">Glutathione S-transferase</fullName>
    </submittedName>
</protein>
<feature type="domain" description="GST C-terminal" evidence="4">
    <location>
        <begin position="76"/>
        <end position="203"/>
    </location>
</feature>